<dbReference type="InterPro" id="IPR050190">
    <property type="entry name" value="UPF0213_domain"/>
</dbReference>
<dbReference type="SMART" id="SM00465">
    <property type="entry name" value="GIYc"/>
    <property type="match status" value="1"/>
</dbReference>
<evidence type="ECO:0000313" key="3">
    <source>
        <dbReference type="EMBL" id="PIR93645.1"/>
    </source>
</evidence>
<protein>
    <recommendedName>
        <fullName evidence="2">GIY-YIG domain-containing protein</fullName>
    </recommendedName>
</protein>
<sequence>MLRKFYVYILKCSDNSYYVGITSNLDNRLDIHQDGKNEDCYTYDKRPVALKHFEEYKYVEDAINREKQLKGWSRKKKEVLIALNYEKLIEYSKRTKES</sequence>
<dbReference type="PANTHER" id="PTHR34477">
    <property type="entry name" value="UPF0213 PROTEIN YHBQ"/>
    <property type="match status" value="1"/>
</dbReference>
<proteinExistence type="inferred from homology"/>
<reference evidence="4" key="1">
    <citation type="submission" date="2017-09" db="EMBL/GenBank/DDBJ databases">
        <title>Depth-based differentiation of microbial function through sediment-hosted aquifers and enrichment of novel symbionts in the deep terrestrial subsurface.</title>
        <authorList>
            <person name="Probst A.J."/>
            <person name="Ladd B."/>
            <person name="Jarett J.K."/>
            <person name="Geller-Mcgrath D.E."/>
            <person name="Sieber C.M.K."/>
            <person name="Emerson J.B."/>
            <person name="Anantharaman K."/>
            <person name="Thomas B.C."/>
            <person name="Malmstrom R."/>
            <person name="Stieglmeier M."/>
            <person name="Klingl A."/>
            <person name="Woyke T."/>
            <person name="Ryan C.M."/>
            <person name="Banfield J.F."/>
        </authorList>
    </citation>
    <scope>NUCLEOTIDE SEQUENCE [LARGE SCALE GENOMIC DNA]</scope>
</reference>
<accession>A0A2H0V3J7</accession>
<dbReference type="PROSITE" id="PS50164">
    <property type="entry name" value="GIY_YIG"/>
    <property type="match status" value="1"/>
</dbReference>
<dbReference type="Pfam" id="PF01541">
    <property type="entry name" value="GIY-YIG"/>
    <property type="match status" value="1"/>
</dbReference>
<organism evidence="3 4">
    <name type="scientific">Candidatus Falkowbacteria bacterium CG10_big_fil_rev_8_21_14_0_10_39_11</name>
    <dbReference type="NCBI Taxonomy" id="1974565"/>
    <lineage>
        <taxon>Bacteria</taxon>
        <taxon>Candidatus Falkowiibacteriota</taxon>
    </lineage>
</organism>
<dbReference type="SUPFAM" id="SSF82771">
    <property type="entry name" value="GIY-YIG endonuclease"/>
    <property type="match status" value="1"/>
</dbReference>
<gene>
    <name evidence="3" type="ORF">COT97_05590</name>
</gene>
<evidence type="ECO:0000256" key="1">
    <source>
        <dbReference type="ARBA" id="ARBA00007435"/>
    </source>
</evidence>
<feature type="domain" description="GIY-YIG" evidence="2">
    <location>
        <begin position="3"/>
        <end position="79"/>
    </location>
</feature>
<dbReference type="EMBL" id="PFAP01000046">
    <property type="protein sequence ID" value="PIR93645.1"/>
    <property type="molecule type" value="Genomic_DNA"/>
</dbReference>
<comment type="similarity">
    <text evidence="1">Belongs to the UPF0213 family.</text>
</comment>
<dbReference type="InterPro" id="IPR035901">
    <property type="entry name" value="GIY-YIG_endonuc_sf"/>
</dbReference>
<evidence type="ECO:0000313" key="4">
    <source>
        <dbReference type="Proteomes" id="UP000229901"/>
    </source>
</evidence>
<dbReference type="CDD" id="cd10456">
    <property type="entry name" value="GIY-YIG_UPF0213"/>
    <property type="match status" value="1"/>
</dbReference>
<comment type="caution">
    <text evidence="3">The sequence shown here is derived from an EMBL/GenBank/DDBJ whole genome shotgun (WGS) entry which is preliminary data.</text>
</comment>
<dbReference type="Proteomes" id="UP000229901">
    <property type="component" value="Unassembled WGS sequence"/>
</dbReference>
<dbReference type="Gene3D" id="3.40.1440.10">
    <property type="entry name" value="GIY-YIG endonuclease"/>
    <property type="match status" value="1"/>
</dbReference>
<dbReference type="PANTHER" id="PTHR34477:SF1">
    <property type="entry name" value="UPF0213 PROTEIN YHBQ"/>
    <property type="match status" value="1"/>
</dbReference>
<dbReference type="InterPro" id="IPR000305">
    <property type="entry name" value="GIY-YIG_endonuc"/>
</dbReference>
<dbReference type="AlphaFoldDB" id="A0A2H0V3J7"/>
<name>A0A2H0V3J7_9BACT</name>
<evidence type="ECO:0000259" key="2">
    <source>
        <dbReference type="PROSITE" id="PS50164"/>
    </source>
</evidence>